<evidence type="ECO:0000256" key="4">
    <source>
        <dbReference type="ARBA" id="ARBA00022729"/>
    </source>
</evidence>
<dbReference type="AlphaFoldDB" id="A0AAD9VA68"/>
<keyword evidence="6 8" id="KW-0472">Membrane</keyword>
<feature type="transmembrane region" description="Helical" evidence="8">
    <location>
        <begin position="249"/>
        <end position="274"/>
    </location>
</feature>
<accession>A0AAD9VA68</accession>
<keyword evidence="4" id="KW-0732">Signal</keyword>
<dbReference type="EMBL" id="JARQWQ010000016">
    <property type="protein sequence ID" value="KAK2566612.1"/>
    <property type="molecule type" value="Genomic_DNA"/>
</dbReference>
<name>A0AAD9VA68_ACRCE</name>
<feature type="domain" description="Proline-rich transmembrane protein 3/4" evidence="9">
    <location>
        <begin position="30"/>
        <end position="307"/>
    </location>
</feature>
<feature type="transmembrane region" description="Helical" evidence="8">
    <location>
        <begin position="198"/>
        <end position="219"/>
    </location>
</feature>
<evidence type="ECO:0000256" key="8">
    <source>
        <dbReference type="SAM" id="Phobius"/>
    </source>
</evidence>
<dbReference type="InterPro" id="IPR052836">
    <property type="entry name" value="PRRT_domain-containing"/>
</dbReference>
<keyword evidence="2" id="KW-0597">Phosphoprotein</keyword>
<sequence>MTSEPEPEHHYNHTSAPETEPESSVYEPTAEAEAEPLPEWSKATEEWGIAWDIHQYGLGGVYALLFLFITLLLIKRIKQGRTGGQGHKVPMVVLSLLGVFCLTRGLCLCIDAYRWKKIMPVFFVNVFWGIGQPCIISAYTLVFIVMRNALTLKQNFRRWYNTRNIAIATLPYFIFAFGAELTLSFAPSFKGIAFTCQLLYILYGSSLTVFYSMISFLLWKKLKVATKNRWTSESANRCGKRTRTIFRTCVAAVFGGVAICAMQFFAMIGVYGIFSEARHVSAWPWWAFQTLFRVVEIYMVVVLCYAVNDRNVEAKKGEIAPTSLNSETPVKPLEVEA</sequence>
<feature type="transmembrane region" description="Helical" evidence="8">
    <location>
        <begin position="121"/>
        <end position="145"/>
    </location>
</feature>
<feature type="compositionally biased region" description="Basic and acidic residues" evidence="7">
    <location>
        <begin position="1"/>
        <end position="11"/>
    </location>
</feature>
<gene>
    <name evidence="10" type="ORF">P5673_009252</name>
</gene>
<evidence type="ECO:0000256" key="7">
    <source>
        <dbReference type="SAM" id="MobiDB-lite"/>
    </source>
</evidence>
<dbReference type="Proteomes" id="UP001249851">
    <property type="component" value="Unassembled WGS sequence"/>
</dbReference>
<evidence type="ECO:0000259" key="9">
    <source>
        <dbReference type="Pfam" id="PF25987"/>
    </source>
</evidence>
<organism evidence="10 11">
    <name type="scientific">Acropora cervicornis</name>
    <name type="common">Staghorn coral</name>
    <dbReference type="NCBI Taxonomy" id="6130"/>
    <lineage>
        <taxon>Eukaryota</taxon>
        <taxon>Metazoa</taxon>
        <taxon>Cnidaria</taxon>
        <taxon>Anthozoa</taxon>
        <taxon>Hexacorallia</taxon>
        <taxon>Scleractinia</taxon>
        <taxon>Astrocoeniina</taxon>
        <taxon>Acroporidae</taxon>
        <taxon>Acropora</taxon>
    </lineage>
</organism>
<keyword evidence="5 8" id="KW-1133">Transmembrane helix</keyword>
<feature type="transmembrane region" description="Helical" evidence="8">
    <location>
        <begin position="53"/>
        <end position="74"/>
    </location>
</feature>
<comment type="caution">
    <text evidence="10">The sequence shown here is derived from an EMBL/GenBank/DDBJ whole genome shotgun (WGS) entry which is preliminary data.</text>
</comment>
<evidence type="ECO:0000256" key="5">
    <source>
        <dbReference type="ARBA" id="ARBA00022989"/>
    </source>
</evidence>
<reference evidence="10" key="2">
    <citation type="journal article" date="2023" name="Science">
        <title>Genomic signatures of disease resistance in endangered staghorn corals.</title>
        <authorList>
            <person name="Vollmer S.V."/>
            <person name="Selwyn J.D."/>
            <person name="Despard B.A."/>
            <person name="Roesel C.L."/>
        </authorList>
    </citation>
    <scope>NUCLEOTIDE SEQUENCE</scope>
    <source>
        <strain evidence="10">K2</strain>
    </source>
</reference>
<evidence type="ECO:0000313" key="10">
    <source>
        <dbReference type="EMBL" id="KAK2566612.1"/>
    </source>
</evidence>
<evidence type="ECO:0000256" key="2">
    <source>
        <dbReference type="ARBA" id="ARBA00022553"/>
    </source>
</evidence>
<evidence type="ECO:0000256" key="3">
    <source>
        <dbReference type="ARBA" id="ARBA00022692"/>
    </source>
</evidence>
<keyword evidence="3 8" id="KW-0812">Transmembrane</keyword>
<evidence type="ECO:0000313" key="11">
    <source>
        <dbReference type="Proteomes" id="UP001249851"/>
    </source>
</evidence>
<dbReference type="PANTHER" id="PTHR35578:SF6">
    <property type="entry name" value="PROLINE-RICH TRANSMEMBRANE PROTEIN 4"/>
    <property type="match status" value="1"/>
</dbReference>
<dbReference type="InterPro" id="IPR059081">
    <property type="entry name" value="PRRT3-4"/>
</dbReference>
<feature type="transmembrane region" description="Helical" evidence="8">
    <location>
        <begin position="286"/>
        <end position="307"/>
    </location>
</feature>
<proteinExistence type="predicted"/>
<evidence type="ECO:0000256" key="6">
    <source>
        <dbReference type="ARBA" id="ARBA00023136"/>
    </source>
</evidence>
<dbReference type="PANTHER" id="PTHR35578">
    <property type="entry name" value="PROLINE-RICH TRANSMEMBRANE PROTEIN 4-RELATED"/>
    <property type="match status" value="1"/>
</dbReference>
<protein>
    <recommendedName>
        <fullName evidence="9">Proline-rich transmembrane protein 3/4 domain-containing protein</fullName>
    </recommendedName>
</protein>
<evidence type="ECO:0000256" key="1">
    <source>
        <dbReference type="ARBA" id="ARBA00004141"/>
    </source>
</evidence>
<comment type="subcellular location">
    <subcellularLocation>
        <location evidence="1">Membrane</location>
        <topology evidence="1">Multi-pass membrane protein</topology>
    </subcellularLocation>
</comment>
<reference evidence="10" key="1">
    <citation type="journal article" date="2023" name="G3 (Bethesda)">
        <title>Whole genome assembly and annotation of the endangered Caribbean coral Acropora cervicornis.</title>
        <authorList>
            <person name="Selwyn J.D."/>
            <person name="Vollmer S.V."/>
        </authorList>
    </citation>
    <scope>NUCLEOTIDE SEQUENCE</scope>
    <source>
        <strain evidence="10">K2</strain>
    </source>
</reference>
<feature type="region of interest" description="Disordered" evidence="7">
    <location>
        <begin position="1"/>
        <end position="37"/>
    </location>
</feature>
<feature type="transmembrane region" description="Helical" evidence="8">
    <location>
        <begin position="165"/>
        <end position="186"/>
    </location>
</feature>
<keyword evidence="11" id="KW-1185">Reference proteome</keyword>
<feature type="transmembrane region" description="Helical" evidence="8">
    <location>
        <begin position="94"/>
        <end position="115"/>
    </location>
</feature>
<dbReference type="Pfam" id="PF25987">
    <property type="entry name" value="PRRT3"/>
    <property type="match status" value="1"/>
</dbReference>